<evidence type="ECO:0000256" key="5">
    <source>
        <dbReference type="ARBA" id="ARBA00037974"/>
    </source>
</evidence>
<proteinExistence type="inferred from homology"/>
<dbReference type="InterPro" id="IPR015424">
    <property type="entry name" value="PyrdxlP-dep_Trfase"/>
</dbReference>
<evidence type="ECO:0000259" key="6">
    <source>
        <dbReference type="Pfam" id="PF00155"/>
    </source>
</evidence>
<comment type="similarity">
    <text evidence="5">Belongs to the class-II pyridoxal-phosphate-dependent aminotransferase family. MalY/PatB cystathionine beta-lyase subfamily.</text>
</comment>
<dbReference type="EC" id="4.4.1.13" evidence="2"/>
<gene>
    <name evidence="7" type="ORF">ACFPM4_11285</name>
</gene>
<dbReference type="SUPFAM" id="SSF53383">
    <property type="entry name" value="PLP-dependent transferases"/>
    <property type="match status" value="1"/>
</dbReference>
<evidence type="ECO:0000313" key="7">
    <source>
        <dbReference type="EMBL" id="MFC5465332.1"/>
    </source>
</evidence>
<dbReference type="Proteomes" id="UP001596147">
    <property type="component" value="Unassembled WGS sequence"/>
</dbReference>
<dbReference type="Gene3D" id="3.90.1150.10">
    <property type="entry name" value="Aspartate Aminotransferase, domain 1"/>
    <property type="match status" value="1"/>
</dbReference>
<accession>A0ABW0LK38</accession>
<dbReference type="EMBL" id="JBHSMC010000014">
    <property type="protein sequence ID" value="MFC5465332.1"/>
    <property type="molecule type" value="Genomic_DNA"/>
</dbReference>
<organism evidence="7 8">
    <name type="scientific">Lederbergia graminis</name>
    <dbReference type="NCBI Taxonomy" id="735518"/>
    <lineage>
        <taxon>Bacteria</taxon>
        <taxon>Bacillati</taxon>
        <taxon>Bacillota</taxon>
        <taxon>Bacilli</taxon>
        <taxon>Bacillales</taxon>
        <taxon>Bacillaceae</taxon>
        <taxon>Lederbergia</taxon>
    </lineage>
</organism>
<dbReference type="InterPro" id="IPR015421">
    <property type="entry name" value="PyrdxlP-dep_Trfase_major"/>
</dbReference>
<dbReference type="PANTHER" id="PTHR43525">
    <property type="entry name" value="PROTEIN MALY"/>
    <property type="match status" value="1"/>
</dbReference>
<dbReference type="InterPro" id="IPR004839">
    <property type="entry name" value="Aminotransferase_I/II_large"/>
</dbReference>
<sequence length="390" mass="44822">MRNSFDQIINRFNTNSAKWDELAEQYGREVIALSVADMDIPAPKVLVNKMVEMARHGIYGYTDLSSSYYAAVQDWYKRMYDWEIPREWIVFSPRIVQAVSLIIQNFLEEGDKVLVHTPSYGPITNAVTLNNRTLIESPLLLKDGRYEIDFEDTEAKMKAGVKVLLFVSPHNPTGRVWTKVELKRLGELCVKYNVLLISDDIHSDFTYGEHRHTFISNISEEIAQHSIICTSPAKTFNLASLEIANIIIPNDKLRTQLQKNIVQAGIHNPTFFAVPALEVAYTQCDVWLKELKDYVQQNMNYVKVSCEQHLPKVNTLVTEGTYLMWLDARKWSEKESDLKKWILDEAKVALSFGSSFGNEYEGFIRINVGTPRPLLEEGLRRIAGIYQQYN</sequence>
<protein>
    <recommendedName>
        <fullName evidence="2">cysteine-S-conjugate beta-lyase</fullName>
        <ecNumber evidence="2">4.4.1.13</ecNumber>
    </recommendedName>
</protein>
<feature type="domain" description="Aminotransferase class I/classII large" evidence="6">
    <location>
        <begin position="29"/>
        <end position="382"/>
    </location>
</feature>
<dbReference type="InterPro" id="IPR015422">
    <property type="entry name" value="PyrdxlP-dep_Trfase_small"/>
</dbReference>
<evidence type="ECO:0000313" key="8">
    <source>
        <dbReference type="Proteomes" id="UP001596147"/>
    </source>
</evidence>
<evidence type="ECO:0000256" key="1">
    <source>
        <dbReference type="ARBA" id="ARBA00001933"/>
    </source>
</evidence>
<dbReference type="Pfam" id="PF00155">
    <property type="entry name" value="Aminotran_1_2"/>
    <property type="match status" value="1"/>
</dbReference>
<dbReference type="CDD" id="cd00609">
    <property type="entry name" value="AAT_like"/>
    <property type="match status" value="1"/>
</dbReference>
<comment type="caution">
    <text evidence="7">The sequence shown here is derived from an EMBL/GenBank/DDBJ whole genome shotgun (WGS) entry which is preliminary data.</text>
</comment>
<comment type="cofactor">
    <cofactor evidence="1">
        <name>pyridoxal 5'-phosphate</name>
        <dbReference type="ChEBI" id="CHEBI:597326"/>
    </cofactor>
</comment>
<keyword evidence="8" id="KW-1185">Reference proteome</keyword>
<dbReference type="Gene3D" id="3.40.640.10">
    <property type="entry name" value="Type I PLP-dependent aspartate aminotransferase-like (Major domain)"/>
    <property type="match status" value="1"/>
</dbReference>
<dbReference type="RefSeq" id="WP_382351529.1">
    <property type="nucleotide sequence ID" value="NZ_JBHSMC010000014.1"/>
</dbReference>
<reference evidence="8" key="1">
    <citation type="journal article" date="2019" name="Int. J. Syst. Evol. Microbiol.">
        <title>The Global Catalogue of Microorganisms (GCM) 10K type strain sequencing project: providing services to taxonomists for standard genome sequencing and annotation.</title>
        <authorList>
            <consortium name="The Broad Institute Genomics Platform"/>
            <consortium name="The Broad Institute Genome Sequencing Center for Infectious Disease"/>
            <person name="Wu L."/>
            <person name="Ma J."/>
        </authorList>
    </citation>
    <scope>NUCLEOTIDE SEQUENCE [LARGE SCALE GENOMIC DNA]</scope>
    <source>
        <strain evidence="8">CGMCC 1.12237</strain>
    </source>
</reference>
<dbReference type="NCBIfam" id="TIGR04350">
    <property type="entry name" value="C_S_lyase_PatB"/>
    <property type="match status" value="1"/>
</dbReference>
<dbReference type="PANTHER" id="PTHR43525:SF1">
    <property type="entry name" value="PROTEIN MALY"/>
    <property type="match status" value="1"/>
</dbReference>
<dbReference type="InterPro" id="IPR051798">
    <property type="entry name" value="Class-II_PLP-Dep_Aminotrans"/>
</dbReference>
<evidence type="ECO:0000256" key="2">
    <source>
        <dbReference type="ARBA" id="ARBA00012224"/>
    </source>
</evidence>
<name>A0ABW0LK38_9BACI</name>
<dbReference type="GO" id="GO:0047804">
    <property type="term" value="F:cysteine-S-conjugate beta-lyase activity"/>
    <property type="evidence" value="ECO:0007669"/>
    <property type="project" value="UniProtKB-EC"/>
</dbReference>
<evidence type="ECO:0000256" key="3">
    <source>
        <dbReference type="ARBA" id="ARBA00022898"/>
    </source>
</evidence>
<dbReference type="InterPro" id="IPR027619">
    <property type="entry name" value="C-S_lyase_PatB-like"/>
</dbReference>
<evidence type="ECO:0000256" key="4">
    <source>
        <dbReference type="ARBA" id="ARBA00023239"/>
    </source>
</evidence>
<keyword evidence="4 7" id="KW-0456">Lyase</keyword>
<keyword evidence="3" id="KW-0663">Pyridoxal phosphate</keyword>